<evidence type="ECO:0000313" key="8">
    <source>
        <dbReference type="EMBL" id="KJE95510.1"/>
    </source>
</evidence>
<dbReference type="InterPro" id="IPR008936">
    <property type="entry name" value="Rho_GTPase_activation_prot"/>
</dbReference>
<dbReference type="InterPro" id="IPR045540">
    <property type="entry name" value="YegS/DAGK_C"/>
</dbReference>
<feature type="compositionally biased region" description="Polar residues" evidence="3">
    <location>
        <begin position="10"/>
        <end position="30"/>
    </location>
</feature>
<evidence type="ECO:0000259" key="7">
    <source>
        <dbReference type="PROSITE" id="PS50238"/>
    </source>
</evidence>
<dbReference type="SUPFAM" id="SSF111331">
    <property type="entry name" value="NAD kinase/diacylglycerol kinase-like"/>
    <property type="match status" value="1"/>
</dbReference>
<dbReference type="eggNOG" id="KOG3417">
    <property type="taxonomic scope" value="Eukaryota"/>
</dbReference>
<accession>A0A0D2WT38</accession>
<dbReference type="GO" id="GO:0007265">
    <property type="term" value="P:Ras protein signal transduction"/>
    <property type="evidence" value="ECO:0007669"/>
    <property type="project" value="TreeGrafter"/>
</dbReference>
<gene>
    <name evidence="8" type="ORF">CAOG_005959</name>
</gene>
<keyword evidence="9" id="KW-1185">Reference proteome</keyword>
<organism evidence="8 9">
    <name type="scientific">Capsaspora owczarzaki (strain ATCC 30864)</name>
    <dbReference type="NCBI Taxonomy" id="595528"/>
    <lineage>
        <taxon>Eukaryota</taxon>
        <taxon>Filasterea</taxon>
        <taxon>Capsaspora</taxon>
    </lineage>
</organism>
<protein>
    <submittedName>
        <fullName evidence="8">Uncharacterized protein</fullName>
    </submittedName>
</protein>
<feature type="compositionally biased region" description="Basic and acidic residues" evidence="3">
    <location>
        <begin position="1068"/>
        <end position="1082"/>
    </location>
</feature>
<dbReference type="SMART" id="SM00147">
    <property type="entry name" value="RasGEF"/>
    <property type="match status" value="1"/>
</dbReference>
<dbReference type="PROSITE" id="PS50238">
    <property type="entry name" value="RHOGAP"/>
    <property type="match status" value="1"/>
</dbReference>
<feature type="compositionally biased region" description="Low complexity" evidence="3">
    <location>
        <begin position="1113"/>
        <end position="1125"/>
    </location>
</feature>
<feature type="domain" description="Rho-GAP" evidence="7">
    <location>
        <begin position="1164"/>
        <end position="1372"/>
    </location>
</feature>
<dbReference type="InterPro" id="IPR008937">
    <property type="entry name" value="Ras-like_GEF"/>
</dbReference>
<dbReference type="EMBL" id="KE346369">
    <property type="protein sequence ID" value="KJE95510.1"/>
    <property type="molecule type" value="Genomic_DNA"/>
</dbReference>
<dbReference type="OrthoDB" id="336240at2759"/>
<dbReference type="Pfam" id="PF19279">
    <property type="entry name" value="YegS_C"/>
    <property type="match status" value="1"/>
</dbReference>
<dbReference type="Gene3D" id="1.10.840.10">
    <property type="entry name" value="Ras guanine-nucleotide exchange factors catalytic domain"/>
    <property type="match status" value="1"/>
</dbReference>
<evidence type="ECO:0000256" key="2">
    <source>
        <dbReference type="PROSITE-ProRule" id="PRU00168"/>
    </source>
</evidence>
<dbReference type="InterPro" id="IPR017438">
    <property type="entry name" value="ATP-NAD_kinase_N"/>
</dbReference>
<name>A0A0D2WT38_CAPO3</name>
<dbReference type="Gene3D" id="2.60.200.40">
    <property type="match status" value="1"/>
</dbReference>
<evidence type="ECO:0000313" key="9">
    <source>
        <dbReference type="Proteomes" id="UP000008743"/>
    </source>
</evidence>
<feature type="domain" description="DAGKc" evidence="5">
    <location>
        <begin position="662"/>
        <end position="799"/>
    </location>
</feature>
<dbReference type="InterPro" id="IPR000198">
    <property type="entry name" value="RhoGAP_dom"/>
</dbReference>
<dbReference type="InParanoid" id="A0A0D2WT38"/>
<dbReference type="InterPro" id="IPR023578">
    <property type="entry name" value="Ras_GEF_dom_sf"/>
</dbReference>
<dbReference type="PROSITE" id="PS50146">
    <property type="entry name" value="DAGK"/>
    <property type="match status" value="1"/>
</dbReference>
<dbReference type="PROSITE" id="PS50009">
    <property type="entry name" value="RASGEF_CAT"/>
    <property type="match status" value="1"/>
</dbReference>
<dbReference type="SMART" id="SM00046">
    <property type="entry name" value="DAGKc"/>
    <property type="match status" value="1"/>
</dbReference>
<feature type="domain" description="N-terminal Ras-GEF" evidence="6">
    <location>
        <begin position="243"/>
        <end position="373"/>
    </location>
</feature>
<dbReference type="Gene3D" id="1.20.870.10">
    <property type="entry name" value="Son of sevenless (SoS) protein Chain: S domain 1"/>
    <property type="match status" value="1"/>
</dbReference>
<keyword evidence="1 2" id="KW-0344">Guanine-nucleotide releasing factor</keyword>
<feature type="compositionally biased region" description="Low complexity" evidence="3">
    <location>
        <begin position="1043"/>
        <end position="1054"/>
    </location>
</feature>
<dbReference type="PANTHER" id="PTHR23113">
    <property type="entry name" value="GUANINE NUCLEOTIDE EXCHANGE FACTOR"/>
    <property type="match status" value="1"/>
</dbReference>
<dbReference type="SUPFAM" id="SSF48350">
    <property type="entry name" value="GTPase activation domain, GAP"/>
    <property type="match status" value="1"/>
</dbReference>
<dbReference type="PROSITE" id="PS50212">
    <property type="entry name" value="RASGEF_NTER"/>
    <property type="match status" value="1"/>
</dbReference>
<dbReference type="RefSeq" id="XP_004345549.2">
    <property type="nucleotide sequence ID" value="XM_004345499.2"/>
</dbReference>
<evidence type="ECO:0000256" key="1">
    <source>
        <dbReference type="ARBA" id="ARBA00022658"/>
    </source>
</evidence>
<dbReference type="Pfam" id="PF00781">
    <property type="entry name" value="DAGK_cat"/>
    <property type="match status" value="1"/>
</dbReference>
<dbReference type="PROSITE" id="PS00720">
    <property type="entry name" value="RASGEF"/>
    <property type="match status" value="1"/>
</dbReference>
<dbReference type="STRING" id="595528.A0A0D2WT38"/>
<dbReference type="GO" id="GO:0005085">
    <property type="term" value="F:guanyl-nucleotide exchange factor activity"/>
    <property type="evidence" value="ECO:0007669"/>
    <property type="project" value="UniProtKB-KW"/>
</dbReference>
<feature type="domain" description="Ras-GEF" evidence="4">
    <location>
        <begin position="423"/>
        <end position="657"/>
    </location>
</feature>
<dbReference type="InterPro" id="IPR036964">
    <property type="entry name" value="RASGEF_cat_dom_sf"/>
</dbReference>
<feature type="compositionally biased region" description="Basic and acidic residues" evidence="3">
    <location>
        <begin position="1092"/>
        <end position="1102"/>
    </location>
</feature>
<dbReference type="CDD" id="cd00155">
    <property type="entry name" value="RasGEF"/>
    <property type="match status" value="1"/>
</dbReference>
<feature type="region of interest" description="Disordered" evidence="3">
    <location>
        <begin position="1027"/>
        <end position="1125"/>
    </location>
</feature>
<dbReference type="InterPro" id="IPR001206">
    <property type="entry name" value="Diacylglycerol_kinase_cat_dom"/>
</dbReference>
<dbReference type="PANTHER" id="PTHR23113:SF370">
    <property type="entry name" value="RAS GUANINE NUCLEOTIDE EXCHANGE FACTOR P"/>
    <property type="match status" value="1"/>
</dbReference>
<dbReference type="InterPro" id="IPR016064">
    <property type="entry name" value="NAD/diacylglycerol_kinase_sf"/>
</dbReference>
<dbReference type="InterPro" id="IPR019804">
    <property type="entry name" value="Ras_G-nucl-exch_fac_CS"/>
</dbReference>
<dbReference type="InterPro" id="IPR001895">
    <property type="entry name" value="RASGEF_cat_dom"/>
</dbReference>
<dbReference type="Gene3D" id="3.40.50.10330">
    <property type="entry name" value="Probable inorganic polyphosphate/atp-NAD kinase, domain 1"/>
    <property type="match status" value="1"/>
</dbReference>
<dbReference type="GO" id="GO:0005886">
    <property type="term" value="C:plasma membrane"/>
    <property type="evidence" value="ECO:0007669"/>
    <property type="project" value="TreeGrafter"/>
</dbReference>
<dbReference type="eggNOG" id="KOG1116">
    <property type="taxonomic scope" value="Eukaryota"/>
</dbReference>
<evidence type="ECO:0000259" key="4">
    <source>
        <dbReference type="PROSITE" id="PS50009"/>
    </source>
</evidence>
<proteinExistence type="predicted"/>
<feature type="compositionally biased region" description="Low complexity" evidence="3">
    <location>
        <begin position="47"/>
        <end position="69"/>
    </location>
</feature>
<evidence type="ECO:0000256" key="3">
    <source>
        <dbReference type="SAM" id="MobiDB-lite"/>
    </source>
</evidence>
<evidence type="ECO:0000259" key="5">
    <source>
        <dbReference type="PROSITE" id="PS50146"/>
    </source>
</evidence>
<feature type="region of interest" description="Disordered" evidence="3">
    <location>
        <begin position="1"/>
        <end position="102"/>
    </location>
</feature>
<dbReference type="SMART" id="SM00229">
    <property type="entry name" value="RasGEFN"/>
    <property type="match status" value="1"/>
</dbReference>
<sequence>MASNAMAPTAPSSAPGNLQPSRNPSLTSEASLPATLYAQHPVGSLASISSSPSSQQQQQQQQQRPSQVSLGPVSPTMSLSSSDSSGLGYPDRKLSQMSSESSTSMASLLPTLSAAKRGQLISKVDVHGAAESSSSRSRSELQVRMNVGKLTAEDVAHLIEKLDAEIHATALEYEKLYDPPLELQQKLEELQRKAKDLRACRAEKLIENELAVLRYTPLDRDYLFAHPDSQFSLQFEDGESGKKEPGVKAGTLPKLIERLTFDEFTDPNFAREFFLTYRSFITPDQFLDLLIQRLDIPQPKEPALLEHFTERIAIPVRLRVLQVIKKWVDEHYDDFELDPALRARTTQLLSSIVEKNTELSTNNEAMALEGPLLLIAKGILNLFSYRETHPYTRYDDGRYSSALAPDPILPLNGSTESEILRWDAEEIARQMTIIDFRLFRNITQSDLSSLGCGKPTEACETITAFINRFNLLSNWVAGVLVSKKGLHSRKEALIKFIDIAECCRHLNNFNGLTAIVAALQNSSIYRLKNTWGMLPATHKKVFDVLCQLTSNAGNYKIYRRMLAAVKPPCIPYIGIYLTDLTFIRDGNPNEILVGDDQRSLINFSKRRMLSSVLVEMLQYQETPYLLNTVDQLKKQLLALESLSEERCYQESLTIEPRGAAAHFNRRVAFIVNPKARNGRAKKVWLKKIKPRVEELFPGRWAEFLTTASGEASVMAKEAMQAGFNVIVTVGGDGTFNEVVDAYMKYGGLARHVVLGILPMGSGDDLVKSLNLSLDPLEALDVINGGYTIEIDCGLVHSTPEDGKEFSSSRYFTNICSLGVNSMVAAGGDKAKAKPGFFQASFKQKNKPVRVRIDQSSWIPCNLFELAICNGSWYGGGYEIAPSANLTDGLFDIVLLEDIGLMESARLSHLIRSGQHINNKNRHLFFGSEVVVESMSTRDADRLTIESDGQAVGTLPAKFQLLKEAVALIVPEVHNRGRMDGVIARRSANDGAPLLYRKRAPGSSLSSSDLTTPGSLIDFYNQQAYSEYDPTKTARQTFDGKSEGSGSWSKSASKSITNPASATALDGETAQRQKLRESLEGKKKLQRSSSDGGDTRHAVEKARQLKSTGSSGVSNDSASKTSTSSLDDAQLGATAVKPAPSHSADLNDLHKRFSTVRKKQKCFGVDLQELLIREKLLVPRFIETCGAYISVLLKQAPLEEVTSAVMTDMNDSAAFDKLVQNFKYQYERSKDAKFIELEDISLETILGAMVLFFARMPTALATQLQLDIVETGQVINAADIAADQWRESKAREHFVECLARVPKLNFMTLAYTCCVLQSVVQLVPASLKKLGDTFAPAVFGIVTMPSTGSSTEDQTEVASNVMQILVKFSADLFANWQSR</sequence>
<dbReference type="InterPro" id="IPR000651">
    <property type="entry name" value="Ras-like_Gua-exchang_fac_N"/>
</dbReference>
<feature type="compositionally biased region" description="Low complexity" evidence="3">
    <location>
        <begin position="78"/>
        <end position="88"/>
    </location>
</feature>
<dbReference type="Proteomes" id="UP000008743">
    <property type="component" value="Unassembled WGS sequence"/>
</dbReference>
<reference evidence="9" key="1">
    <citation type="submission" date="2011-02" db="EMBL/GenBank/DDBJ databases">
        <title>The Genome Sequence of Capsaspora owczarzaki ATCC 30864.</title>
        <authorList>
            <person name="Russ C."/>
            <person name="Cuomo C."/>
            <person name="Burger G."/>
            <person name="Gray M.W."/>
            <person name="Holland P.W.H."/>
            <person name="King N."/>
            <person name="Lang F.B.F."/>
            <person name="Roger A.J."/>
            <person name="Ruiz-Trillo I."/>
            <person name="Young S.K."/>
            <person name="Zeng Q."/>
            <person name="Gargeya S."/>
            <person name="Alvarado L."/>
            <person name="Berlin A."/>
            <person name="Chapman S.B."/>
            <person name="Chen Z."/>
            <person name="Freedman E."/>
            <person name="Gellesch M."/>
            <person name="Goldberg J."/>
            <person name="Griggs A."/>
            <person name="Gujja S."/>
            <person name="Heilman E."/>
            <person name="Heiman D."/>
            <person name="Howarth C."/>
            <person name="Mehta T."/>
            <person name="Neiman D."/>
            <person name="Pearson M."/>
            <person name="Roberts A."/>
            <person name="Saif S."/>
            <person name="Shea T."/>
            <person name="Shenoy N."/>
            <person name="Sisk P."/>
            <person name="Stolte C."/>
            <person name="Sykes S."/>
            <person name="White J."/>
            <person name="Yandava C."/>
            <person name="Haas B."/>
            <person name="Nusbaum C."/>
            <person name="Birren B."/>
        </authorList>
    </citation>
    <scope>NUCLEOTIDE SEQUENCE</scope>
    <source>
        <strain evidence="9">ATCC 30864</strain>
    </source>
</reference>
<dbReference type="CDD" id="cd06224">
    <property type="entry name" value="REM"/>
    <property type="match status" value="1"/>
</dbReference>
<dbReference type="Pfam" id="PF00617">
    <property type="entry name" value="RasGEF"/>
    <property type="match status" value="1"/>
</dbReference>
<dbReference type="Gene3D" id="1.10.555.10">
    <property type="entry name" value="Rho GTPase activation protein"/>
    <property type="match status" value="1"/>
</dbReference>
<dbReference type="GO" id="GO:0016301">
    <property type="term" value="F:kinase activity"/>
    <property type="evidence" value="ECO:0007669"/>
    <property type="project" value="InterPro"/>
</dbReference>
<dbReference type="SUPFAM" id="SSF48366">
    <property type="entry name" value="Ras GEF"/>
    <property type="match status" value="1"/>
</dbReference>
<dbReference type="Pfam" id="PF00618">
    <property type="entry name" value="RasGEF_N"/>
    <property type="match status" value="1"/>
</dbReference>
<evidence type="ECO:0000259" key="6">
    <source>
        <dbReference type="PROSITE" id="PS50212"/>
    </source>
</evidence>
<dbReference type="PhylomeDB" id="A0A0D2WT38"/>